<gene>
    <name evidence="1" type="ORF">GS4_06_00230</name>
</gene>
<proteinExistence type="predicted"/>
<organism evidence="1 2">
    <name type="scientific">Gordonia soli NBRC 108243</name>
    <dbReference type="NCBI Taxonomy" id="1223545"/>
    <lineage>
        <taxon>Bacteria</taxon>
        <taxon>Bacillati</taxon>
        <taxon>Actinomycetota</taxon>
        <taxon>Actinomycetes</taxon>
        <taxon>Mycobacteriales</taxon>
        <taxon>Gordoniaceae</taxon>
        <taxon>Gordonia</taxon>
    </lineage>
</organism>
<comment type="caution">
    <text evidence="1">The sequence shown here is derived from an EMBL/GenBank/DDBJ whole genome shotgun (WGS) entry which is preliminary data.</text>
</comment>
<reference evidence="1 2" key="1">
    <citation type="submission" date="2013-01" db="EMBL/GenBank/DDBJ databases">
        <title>Whole genome shotgun sequence of Gordonia soli NBRC 108243.</title>
        <authorList>
            <person name="Isaki-Nakamura S."/>
            <person name="Hosoyama A."/>
            <person name="Tsuchikane K."/>
            <person name="Ando Y."/>
            <person name="Baba S."/>
            <person name="Ohji S."/>
            <person name="Hamada M."/>
            <person name="Tamura T."/>
            <person name="Yamazoe A."/>
            <person name="Yamazaki S."/>
            <person name="Fujita N."/>
        </authorList>
    </citation>
    <scope>NUCLEOTIDE SEQUENCE [LARGE SCALE GENOMIC DNA]</scope>
    <source>
        <strain evidence="1 2">NBRC 108243</strain>
    </source>
</reference>
<evidence type="ECO:0000313" key="1">
    <source>
        <dbReference type="EMBL" id="GAC67177.1"/>
    </source>
</evidence>
<dbReference type="EMBL" id="BANX01000006">
    <property type="protein sequence ID" value="GAC67177.1"/>
    <property type="molecule type" value="Genomic_DNA"/>
</dbReference>
<sequence length="125" mass="13960">MGHDRYPTADPRPAVPDMILASYERHPDLGCEAIVFIDDESSACFQIQRDLVGGPRADEYCVTTGASAPVYGGITQWRRRDGVFEFALTRRAARLFGDEVLSFEVTPTSDVTVEEIAEHVDRLLR</sequence>
<dbReference type="Proteomes" id="UP000011666">
    <property type="component" value="Unassembled WGS sequence"/>
</dbReference>
<dbReference type="eggNOG" id="ENOG5033ZWJ">
    <property type="taxonomic scope" value="Bacteria"/>
</dbReference>
<name>M0QIB6_9ACTN</name>
<keyword evidence="2" id="KW-1185">Reference proteome</keyword>
<evidence type="ECO:0000313" key="2">
    <source>
        <dbReference type="Proteomes" id="UP000011666"/>
    </source>
</evidence>
<dbReference type="STRING" id="1223545.GS4_06_00230"/>
<dbReference type="AlphaFoldDB" id="M0QIB6"/>
<accession>M0QIB6</accession>
<protein>
    <submittedName>
        <fullName evidence="1">Uncharacterized protein</fullName>
    </submittedName>
</protein>